<comment type="caution">
    <text evidence="2">The sequence shown here is derived from an EMBL/GenBank/DDBJ whole genome shotgun (WGS) entry which is preliminary data.</text>
</comment>
<keyword evidence="2" id="KW-0808">Transferase</keyword>
<gene>
    <name evidence="2" type="ORF">L1967_12805</name>
</gene>
<protein>
    <submittedName>
        <fullName evidence="2">Glycosyltransferase</fullName>
        <ecNumber evidence="2">2.4.-.-</ecNumber>
    </submittedName>
</protein>
<dbReference type="RefSeq" id="WP_249601953.1">
    <property type="nucleotide sequence ID" value="NZ_JAKHSK010000017.1"/>
</dbReference>
<dbReference type="PANTHER" id="PTHR22916:SF3">
    <property type="entry name" value="UDP-GLCNAC:BETAGAL BETA-1,3-N-ACETYLGLUCOSAMINYLTRANSFERASE-LIKE PROTEIN 1"/>
    <property type="match status" value="1"/>
</dbReference>
<name>A0A9X1ZQL2_9FLAO</name>
<evidence type="ECO:0000313" key="3">
    <source>
        <dbReference type="Proteomes" id="UP001139521"/>
    </source>
</evidence>
<evidence type="ECO:0000313" key="2">
    <source>
        <dbReference type="EMBL" id="MCL6219172.1"/>
    </source>
</evidence>
<sequence length="304" mass="35521">MTSEITVSVFMLTFNQEDLVTQAIEGVLKQKTNFKFQLVIGDDASTDDTIKICKAYQEKFGDVIKLITRDKNIGLIANFIETAKYLTGKYVAICDGDDYWIDYSKLQKQVDFLDSNDDYSIIFGKCYRLDSKGKFNTKTNNFDKTTFDFSDLVMTNFIPSVTVLFRNSAKLRSLPGWFSNLPYGDWPVYLYTLTKNSKIFFLDEYLAVYRVETGESFKLRKKLSNIFKTDIYILENLSRGKDFEKSNDYFKKAIVKKKKSLILAYNRERNYIKGCQEFFRLLFVNAEVKFSKLYFYSLIKTFNA</sequence>
<keyword evidence="3" id="KW-1185">Reference proteome</keyword>
<dbReference type="GO" id="GO:0016758">
    <property type="term" value="F:hexosyltransferase activity"/>
    <property type="evidence" value="ECO:0007669"/>
    <property type="project" value="UniProtKB-ARBA"/>
</dbReference>
<dbReference type="SUPFAM" id="SSF53448">
    <property type="entry name" value="Nucleotide-diphospho-sugar transferases"/>
    <property type="match status" value="1"/>
</dbReference>
<dbReference type="Proteomes" id="UP001139521">
    <property type="component" value="Unassembled WGS sequence"/>
</dbReference>
<dbReference type="PANTHER" id="PTHR22916">
    <property type="entry name" value="GLYCOSYLTRANSFERASE"/>
    <property type="match status" value="1"/>
</dbReference>
<dbReference type="InterPro" id="IPR029044">
    <property type="entry name" value="Nucleotide-diphossugar_trans"/>
</dbReference>
<dbReference type="AlphaFoldDB" id="A0A9X1ZQL2"/>
<dbReference type="Gene3D" id="3.90.550.10">
    <property type="entry name" value="Spore Coat Polysaccharide Biosynthesis Protein SpsA, Chain A"/>
    <property type="match status" value="1"/>
</dbReference>
<dbReference type="InterPro" id="IPR001173">
    <property type="entry name" value="Glyco_trans_2-like"/>
</dbReference>
<keyword evidence="2" id="KW-0328">Glycosyltransferase</keyword>
<proteinExistence type="predicted"/>
<evidence type="ECO:0000259" key="1">
    <source>
        <dbReference type="Pfam" id="PF00535"/>
    </source>
</evidence>
<dbReference type="EC" id="2.4.-.-" evidence="2"/>
<accession>A0A9X1ZQL2</accession>
<dbReference type="Pfam" id="PF00535">
    <property type="entry name" value="Glycos_transf_2"/>
    <property type="match status" value="1"/>
</dbReference>
<reference evidence="2" key="1">
    <citation type="submission" date="2022-01" db="EMBL/GenBank/DDBJ databases">
        <title>Genome sequencing of Zunongwangia sp. M21534 genome.</title>
        <authorList>
            <person name="Chen Y."/>
            <person name="Dong C."/>
            <person name="Shao Z."/>
        </authorList>
    </citation>
    <scope>NUCLEOTIDE SEQUENCE</scope>
    <source>
        <strain evidence="2">MCCC M21534</strain>
    </source>
</reference>
<organism evidence="2 3">
    <name type="scientific">Zunongwangia pacifica</name>
    <dbReference type="NCBI Taxonomy" id="2911062"/>
    <lineage>
        <taxon>Bacteria</taxon>
        <taxon>Pseudomonadati</taxon>
        <taxon>Bacteroidota</taxon>
        <taxon>Flavobacteriia</taxon>
        <taxon>Flavobacteriales</taxon>
        <taxon>Flavobacteriaceae</taxon>
        <taxon>Zunongwangia</taxon>
    </lineage>
</organism>
<feature type="domain" description="Glycosyltransferase 2-like" evidence="1">
    <location>
        <begin position="8"/>
        <end position="162"/>
    </location>
</feature>
<dbReference type="EMBL" id="JAKHSK010000017">
    <property type="protein sequence ID" value="MCL6219172.1"/>
    <property type="molecule type" value="Genomic_DNA"/>
</dbReference>